<evidence type="ECO:0000313" key="2">
    <source>
        <dbReference type="Proteomes" id="UP001392318"/>
    </source>
</evidence>
<proteinExistence type="predicted"/>
<accession>A0ACC6RSG3</accession>
<comment type="caution">
    <text evidence="1">The sequence shown here is derived from an EMBL/GenBank/DDBJ whole genome shotgun (WGS) entry which is preliminary data.</text>
</comment>
<evidence type="ECO:0000313" key="1">
    <source>
        <dbReference type="EMBL" id="MEM5403725.1"/>
    </source>
</evidence>
<sequence>MPSNATPNARPTRADPSDLDRLAIDTIRTLSMDAVQKANSGHPGTPMALAPLAYQIWQHHLRYDPAAPLWPNRDRFVLSNGHASMLLYSLLHLTGVQAVDEKGKLTGKPAVSLDDIKHFRQIDSGTPGHPEFRMTTGVETTTGPLGQGLGNSVGMAMAGRWLERHFNRADARIFDYRVYTVCGDGDMMEGVSHEAASLAGHLGLSNLIWFYDSNRITIEGHTDLAYSDDVEARFRGYHWNTLHVDDANDTKAIEAAIEKAQAVTDKPTLIVVKSIIGWGAPNRQDTAAAHGEALGEDEVRLAKRAYGWPEDAHFLVPDGVYERFAQGMGARGKAAHEAWKQRYDDYAKRYPELVKELGLMLDGKLPEGWDADIPTFEADDKGMATRESSGKVLNAIAQRVPWMIGGAADLSPSTKTNLKFEGAGSFERDHYDGRNLHFGIREHGMGAVSNGLALSGLRPFASTFLIFSDYMKPPIRLAAIMELPVVYVFTHDSIGLGEDGPTHQPIEQLASLRAVPGLLTLRPADANEVAESWRVALARSREPACLVLSRQPLPTVDRKKYASAKGVRRGAYVLADAPDGKQPEVLLLATGSEVSLCIAAYETLKQEGIAARVVSMPSWDVFELEDEAYRDSVLPPHIHARVAVEQAATLGWDRYVGRFGSQIVMHTFGASAPLKALKTKFGFTPERVVEEAKKQIARCKAGAGAGE</sequence>
<dbReference type="EMBL" id="JAYMRU010000023">
    <property type="protein sequence ID" value="MEM5403725.1"/>
    <property type="molecule type" value="Genomic_DNA"/>
</dbReference>
<dbReference type="EC" id="2.2.1.1" evidence="1"/>
<keyword evidence="2" id="KW-1185">Reference proteome</keyword>
<reference evidence="1" key="1">
    <citation type="submission" date="2024-01" db="EMBL/GenBank/DDBJ databases">
        <title>The diversity of rhizobia nodulating Mimosa spp. in eleven states of Brazil covering several biomes is determined by host plant, location, and edaphic factors.</title>
        <authorList>
            <person name="Rouws L."/>
            <person name="Barauna A."/>
            <person name="Beukes C."/>
            <person name="De Faria S.M."/>
            <person name="Gross E."/>
            <person name="Dos Reis Junior F.B."/>
            <person name="Simon M."/>
            <person name="Maluk M."/>
            <person name="Odee D.W."/>
            <person name="Kenicer G."/>
            <person name="Young J.P.W."/>
            <person name="Reis V.M."/>
            <person name="Zilli J."/>
            <person name="James E.K."/>
        </authorList>
    </citation>
    <scope>NUCLEOTIDE SEQUENCE</scope>
    <source>
        <strain evidence="1">JPY452</strain>
    </source>
</reference>
<keyword evidence="1" id="KW-0808">Transferase</keyword>
<gene>
    <name evidence="1" type="primary">tkt</name>
    <name evidence="1" type="ORF">VSR83_27440</name>
</gene>
<dbReference type="Proteomes" id="UP001392318">
    <property type="component" value="Unassembled WGS sequence"/>
</dbReference>
<name>A0ACC6RSG3_9BURK</name>
<protein>
    <submittedName>
        <fullName evidence="1">Transketolase</fullName>
        <ecNumber evidence="1">2.2.1.1</ecNumber>
    </submittedName>
</protein>
<organism evidence="1 2">
    <name type="scientific">Paraburkholderia unamae</name>
    <dbReference type="NCBI Taxonomy" id="219649"/>
    <lineage>
        <taxon>Bacteria</taxon>
        <taxon>Pseudomonadati</taxon>
        <taxon>Pseudomonadota</taxon>
        <taxon>Betaproteobacteria</taxon>
        <taxon>Burkholderiales</taxon>
        <taxon>Burkholderiaceae</taxon>
        <taxon>Paraburkholderia</taxon>
    </lineage>
</organism>